<keyword evidence="2" id="KW-1185">Reference proteome</keyword>
<evidence type="ECO:0000313" key="1">
    <source>
        <dbReference type="EMBL" id="KYG77333.1"/>
    </source>
</evidence>
<protein>
    <recommendedName>
        <fullName evidence="3">Alpha/beta hydrolase</fullName>
    </recommendedName>
</protein>
<comment type="caution">
    <text evidence="1">The sequence shown here is derived from an EMBL/GenBank/DDBJ whole genome shotgun (WGS) entry which is preliminary data.</text>
</comment>
<dbReference type="PANTHER" id="PTHR47751">
    <property type="entry name" value="SUPERFAMILY HYDROLASE, PUTATIVE (AFU_ORTHOLOGUE AFUA_2G16580)-RELATED"/>
    <property type="match status" value="1"/>
</dbReference>
<dbReference type="InterPro" id="IPR029058">
    <property type="entry name" value="AB_hydrolase_fold"/>
</dbReference>
<sequence length="330" mass="36723">MKNVIKILMVITVVACSNVKSENSTNMEEHKFKAGKNQVSFKSNGNLLMGHLYLPADYEHGKEYPAIVVGGSWTTVKEQMAGLYAQKLSENGFVALAFDHTNYGESEGIKRFFEDPKVKSVDFVNAMSYLNSLPMVSSSKTGGMGVCASGGYMAEAVGQTDQFKSFAAVVPWFNTDEVVNAFYGGESGIKERIEKSRAAVNKFQETGEMEYQLTISDSDPTAAMYGPFEYYLNPNIGQVANWSHDKFAVMSWEPWLTYRPVGAAKSIDIPTLIITSEGAATPKADQEFFELLQGEKELVWLEGGQLDFYYKDEQVNASVEKLVEHFRRTL</sequence>
<dbReference type="InterPro" id="IPR051411">
    <property type="entry name" value="Polyketide_trans_af380"/>
</dbReference>
<evidence type="ECO:0008006" key="3">
    <source>
        <dbReference type="Google" id="ProtNLM"/>
    </source>
</evidence>
<reference evidence="1 2" key="1">
    <citation type="submission" date="2016-01" db="EMBL/GenBank/DDBJ databases">
        <title>Genome sequencing of Roseivirga spongicola UST030701-084.</title>
        <authorList>
            <person name="Selvaratnam C."/>
            <person name="Thevarajoo S."/>
            <person name="Goh K.M."/>
            <person name="Ee R."/>
            <person name="Chan K.-G."/>
            <person name="Chong C.S."/>
        </authorList>
    </citation>
    <scope>NUCLEOTIDE SEQUENCE [LARGE SCALE GENOMIC DNA]</scope>
    <source>
        <strain evidence="1 2">UST030701-084</strain>
    </source>
</reference>
<dbReference type="AlphaFoldDB" id="A0A150XF64"/>
<accession>A0A150XF64</accession>
<dbReference type="Gene3D" id="1.10.10.800">
    <property type="match status" value="1"/>
</dbReference>
<dbReference type="OrthoDB" id="9805123at2"/>
<dbReference type="STRING" id="333140.AWW68_00775"/>
<dbReference type="PANTHER" id="PTHR47751:SF1">
    <property type="entry name" value="SUPERFAMILY HYDROLASE, PUTATIVE (AFU_ORTHOLOGUE AFUA_2G16580)-RELATED"/>
    <property type="match status" value="1"/>
</dbReference>
<dbReference type="Gene3D" id="3.40.50.1820">
    <property type="entry name" value="alpha/beta hydrolase"/>
    <property type="match status" value="1"/>
</dbReference>
<dbReference type="Proteomes" id="UP000075606">
    <property type="component" value="Unassembled WGS sequence"/>
</dbReference>
<dbReference type="EMBL" id="LRPC01000001">
    <property type="protein sequence ID" value="KYG77333.1"/>
    <property type="molecule type" value="Genomic_DNA"/>
</dbReference>
<proteinExistence type="predicted"/>
<gene>
    <name evidence="1" type="ORF">AWW68_00775</name>
</gene>
<evidence type="ECO:0000313" key="2">
    <source>
        <dbReference type="Proteomes" id="UP000075606"/>
    </source>
</evidence>
<name>A0A150XF64_9BACT</name>
<organism evidence="1 2">
    <name type="scientific">Roseivirga spongicola</name>
    <dbReference type="NCBI Taxonomy" id="333140"/>
    <lineage>
        <taxon>Bacteria</taxon>
        <taxon>Pseudomonadati</taxon>
        <taxon>Bacteroidota</taxon>
        <taxon>Cytophagia</taxon>
        <taxon>Cytophagales</taxon>
        <taxon>Roseivirgaceae</taxon>
        <taxon>Roseivirga</taxon>
    </lineage>
</organism>
<dbReference type="RefSeq" id="WP_068215563.1">
    <property type="nucleotide sequence ID" value="NZ_CP139724.1"/>
</dbReference>
<dbReference type="SUPFAM" id="SSF53474">
    <property type="entry name" value="alpha/beta-Hydrolases"/>
    <property type="match status" value="1"/>
</dbReference>